<organism evidence="2 3">
    <name type="scientific">Miscanthus lutarioriparius</name>
    <dbReference type="NCBI Taxonomy" id="422564"/>
    <lineage>
        <taxon>Eukaryota</taxon>
        <taxon>Viridiplantae</taxon>
        <taxon>Streptophyta</taxon>
        <taxon>Embryophyta</taxon>
        <taxon>Tracheophyta</taxon>
        <taxon>Spermatophyta</taxon>
        <taxon>Magnoliopsida</taxon>
        <taxon>Liliopsida</taxon>
        <taxon>Poales</taxon>
        <taxon>Poaceae</taxon>
        <taxon>PACMAD clade</taxon>
        <taxon>Panicoideae</taxon>
        <taxon>Andropogonodae</taxon>
        <taxon>Andropogoneae</taxon>
        <taxon>Saccharinae</taxon>
        <taxon>Miscanthus</taxon>
    </lineage>
</organism>
<feature type="compositionally biased region" description="Polar residues" evidence="1">
    <location>
        <begin position="287"/>
        <end position="314"/>
    </location>
</feature>
<gene>
    <name evidence="2" type="ORF">NCGR_LOCUS20716</name>
</gene>
<dbReference type="PANTHER" id="PTHR31805:SF5">
    <property type="entry name" value="OS01G0672800 PROTEIN"/>
    <property type="match status" value="1"/>
</dbReference>
<accession>A0A811P0G6</accession>
<comment type="caution">
    <text evidence="2">The sequence shown here is derived from an EMBL/GenBank/DDBJ whole genome shotgun (WGS) entry which is preliminary data.</text>
</comment>
<feature type="region of interest" description="Disordered" evidence="1">
    <location>
        <begin position="287"/>
        <end position="389"/>
    </location>
</feature>
<evidence type="ECO:0000256" key="1">
    <source>
        <dbReference type="SAM" id="MobiDB-lite"/>
    </source>
</evidence>
<dbReference type="AlphaFoldDB" id="A0A811P0G6"/>
<keyword evidence="3" id="KW-1185">Reference proteome</keyword>
<sequence length="526" mass="57447">MASPARPAAASVSVSGAFGLPPDARCSYDQPRLREDERLVRTFVAAAYGQPQPPQQDGGFYPKDAVMAAVEECMRKQADALLHSLDGIGGRLSQLELYCYKLERSIGELRSDVMDYHGESTANFRCFDKNLRQVHKSLQVLQDRQDLAETPKELSKLQIAHEAPSQKGEATAGFSVLAPRENDHSTQAPKHEVALLPLHQVNGMQSPAAVQVQTSNGFVLQHLVPVTLSTQHDQQQLSQAPPVYYVQSPDHAKSTESKALEPLVQVVQPLVHNPEAMVQVELPQKSSQATELYPQPQNHRLQMPTQQVDSHTWHPQQPMVQQQQYIIQQVSRHMAQQQSSSPQSQSAQATPLFPPFSSPKPASSNTEPITRSVAGQPPYSSSQQQQHEVAHSFYGQGNTILLPVADHNVQHQQPQSVQLHSQGPCPPQPSKPSHCSVASYAVQGNGQTYSSTYKNPSNCPATVVALLPQPPATASMAYHPLGPQVVHSHPFGNMVEILPVVAAAQPVMVDKLNAGSNVTSPREWSA</sequence>
<feature type="region of interest" description="Disordered" evidence="1">
    <location>
        <begin position="409"/>
        <end position="432"/>
    </location>
</feature>
<dbReference type="OrthoDB" id="549883at2759"/>
<proteinExistence type="predicted"/>
<feature type="compositionally biased region" description="Low complexity" evidence="1">
    <location>
        <begin position="315"/>
        <end position="351"/>
    </location>
</feature>
<dbReference type="EMBL" id="CAJGYO010000005">
    <property type="protein sequence ID" value="CAD6230387.1"/>
    <property type="molecule type" value="Genomic_DNA"/>
</dbReference>
<dbReference type="PANTHER" id="PTHR31805">
    <property type="entry name" value="RECEPTOR-LIKE KINASE, PUTATIVE (DUF1421)-RELATED"/>
    <property type="match status" value="1"/>
</dbReference>
<reference evidence="2" key="1">
    <citation type="submission" date="2020-10" db="EMBL/GenBank/DDBJ databases">
        <authorList>
            <person name="Han B."/>
            <person name="Lu T."/>
            <person name="Zhao Q."/>
            <person name="Huang X."/>
            <person name="Zhao Y."/>
        </authorList>
    </citation>
    <scope>NUCLEOTIDE SEQUENCE</scope>
</reference>
<evidence type="ECO:0008006" key="4">
    <source>
        <dbReference type="Google" id="ProtNLM"/>
    </source>
</evidence>
<feature type="compositionally biased region" description="Polar residues" evidence="1">
    <location>
        <begin position="410"/>
        <end position="421"/>
    </location>
</feature>
<evidence type="ECO:0000313" key="3">
    <source>
        <dbReference type="Proteomes" id="UP000604825"/>
    </source>
</evidence>
<dbReference type="Proteomes" id="UP000604825">
    <property type="component" value="Unassembled WGS sequence"/>
</dbReference>
<protein>
    <recommendedName>
        <fullName evidence="4">DUF1421 domain-containing protein</fullName>
    </recommendedName>
</protein>
<name>A0A811P0G6_9POAL</name>
<evidence type="ECO:0000313" key="2">
    <source>
        <dbReference type="EMBL" id="CAD6230387.1"/>
    </source>
</evidence>